<evidence type="ECO:0000256" key="2">
    <source>
        <dbReference type="SAM" id="SignalP"/>
    </source>
</evidence>
<dbReference type="InterPro" id="IPR003790">
    <property type="entry name" value="GHL10"/>
</dbReference>
<keyword evidence="1 2" id="KW-0732">Signal</keyword>
<dbReference type="InterPro" id="IPR018247">
    <property type="entry name" value="EF_Hand_1_Ca_BS"/>
</dbReference>
<protein>
    <recommendedName>
        <fullName evidence="3">Glycosyl hydrolase-like 10 domain-containing protein</fullName>
    </recommendedName>
</protein>
<dbReference type="KEGG" id="llh:I41_18880"/>
<dbReference type="AlphaFoldDB" id="A0A517TWG1"/>
<dbReference type="RefSeq" id="WP_168206782.1">
    <property type="nucleotide sequence ID" value="NZ_CP036339.1"/>
</dbReference>
<name>A0A517TWG1_9BACT</name>
<accession>A0A517TWG1</accession>
<evidence type="ECO:0000256" key="1">
    <source>
        <dbReference type="ARBA" id="ARBA00022729"/>
    </source>
</evidence>
<evidence type="ECO:0000313" key="4">
    <source>
        <dbReference type="EMBL" id="QDT72706.1"/>
    </source>
</evidence>
<dbReference type="GO" id="GO:0004553">
    <property type="term" value="F:hydrolase activity, hydrolyzing O-glycosyl compounds"/>
    <property type="evidence" value="ECO:0007669"/>
    <property type="project" value="InterPro"/>
</dbReference>
<organism evidence="4 5">
    <name type="scientific">Lacipirellula limnantheis</name>
    <dbReference type="NCBI Taxonomy" id="2528024"/>
    <lineage>
        <taxon>Bacteria</taxon>
        <taxon>Pseudomonadati</taxon>
        <taxon>Planctomycetota</taxon>
        <taxon>Planctomycetia</taxon>
        <taxon>Pirellulales</taxon>
        <taxon>Lacipirellulaceae</taxon>
        <taxon>Lacipirellula</taxon>
    </lineage>
</organism>
<dbReference type="Gene3D" id="1.10.1330.10">
    <property type="entry name" value="Dockerin domain"/>
    <property type="match status" value="1"/>
</dbReference>
<keyword evidence="5" id="KW-1185">Reference proteome</keyword>
<dbReference type="InterPro" id="IPR036439">
    <property type="entry name" value="Dockerin_dom_sf"/>
</dbReference>
<feature type="signal peptide" evidence="2">
    <location>
        <begin position="1"/>
        <end position="28"/>
    </location>
</feature>
<dbReference type="Proteomes" id="UP000317909">
    <property type="component" value="Chromosome"/>
</dbReference>
<dbReference type="Pfam" id="PF02638">
    <property type="entry name" value="GHL10"/>
    <property type="match status" value="1"/>
</dbReference>
<dbReference type="GO" id="GO:0000272">
    <property type="term" value="P:polysaccharide catabolic process"/>
    <property type="evidence" value="ECO:0007669"/>
    <property type="project" value="InterPro"/>
</dbReference>
<dbReference type="PANTHER" id="PTHR43405">
    <property type="entry name" value="GLYCOSYL HYDROLASE DIGH"/>
    <property type="match status" value="1"/>
</dbReference>
<dbReference type="PROSITE" id="PS00018">
    <property type="entry name" value="EF_HAND_1"/>
    <property type="match status" value="1"/>
</dbReference>
<evidence type="ECO:0000259" key="3">
    <source>
        <dbReference type="Pfam" id="PF02638"/>
    </source>
</evidence>
<dbReference type="Gene3D" id="3.20.20.80">
    <property type="entry name" value="Glycosidases"/>
    <property type="match status" value="1"/>
</dbReference>
<dbReference type="InterPro" id="IPR052177">
    <property type="entry name" value="Divisome_Glycosyl_Hydrolase"/>
</dbReference>
<sequence length="562" mass="61350" precursor="true">MRSLSCRLSLVVPLLLVTWESPSLQASAPEVRGTWLTTTNEDHIRTGANTAAVMRDLRNIGLNAVYVETWKNGYTNFPSSVLKSTIGTTDRNPTIGTSRDLVQETLIQAHRNGMSYYGWFEYGAMTEYVGAGGNPSNPLSTYMKNRGWLLQNQAGQYADATNGGFAFMNVAVPEVRQFVIDMTLEAVNRYDFDGIQFDDHMAWPVNFGFDATTIGLYTSQTGNAAPTSPTNTQFSAWRQQQVTAFAAQLYTAVKAARPELKVSISPSITSFSTAQYNANWPLWESQNLFDEFAIQMYRDNISSFNSIVNAQVNPFRPDDLDKLIMGLRINPAASATPYADLQQMIERARTEGAAGHNLWYSAGVRDLYGSQLTAFYDVAGQGQAQNPMFPADWRTAPLVGAQSLVAPEQWTVDVPAAGRYRIVARLGSATNSPWTEIAAVELVAGSRTFAVPGARQVELLVDRRTPTSFLGDFNGDLAVDGADFILWQQAFAAPLGGSAVGDANRDGRVDALDLLAWRFNQGGVWPPLASATATTPEPSGIFLAVFAGGLLAMRRRRLALGP</sequence>
<proteinExistence type="predicted"/>
<dbReference type="Pfam" id="PF00404">
    <property type="entry name" value="Dockerin_1"/>
    <property type="match status" value="1"/>
</dbReference>
<feature type="domain" description="Glycosyl hydrolase-like 10" evidence="3">
    <location>
        <begin position="30"/>
        <end position="306"/>
    </location>
</feature>
<dbReference type="SUPFAM" id="SSF63446">
    <property type="entry name" value="Type I dockerin domain"/>
    <property type="match status" value="1"/>
</dbReference>
<dbReference type="InterPro" id="IPR002105">
    <property type="entry name" value="Dockerin_1_rpt"/>
</dbReference>
<dbReference type="SUPFAM" id="SSF51445">
    <property type="entry name" value="(Trans)glycosidases"/>
    <property type="match status" value="1"/>
</dbReference>
<evidence type="ECO:0000313" key="5">
    <source>
        <dbReference type="Proteomes" id="UP000317909"/>
    </source>
</evidence>
<dbReference type="PANTHER" id="PTHR43405:SF1">
    <property type="entry name" value="GLYCOSYL HYDROLASE DIGH"/>
    <property type="match status" value="1"/>
</dbReference>
<reference evidence="4 5" key="1">
    <citation type="submission" date="2019-02" db="EMBL/GenBank/DDBJ databases">
        <title>Deep-cultivation of Planctomycetes and their phenomic and genomic characterization uncovers novel biology.</title>
        <authorList>
            <person name="Wiegand S."/>
            <person name="Jogler M."/>
            <person name="Boedeker C."/>
            <person name="Pinto D."/>
            <person name="Vollmers J."/>
            <person name="Rivas-Marin E."/>
            <person name="Kohn T."/>
            <person name="Peeters S.H."/>
            <person name="Heuer A."/>
            <person name="Rast P."/>
            <person name="Oberbeckmann S."/>
            <person name="Bunk B."/>
            <person name="Jeske O."/>
            <person name="Meyerdierks A."/>
            <person name="Storesund J.E."/>
            <person name="Kallscheuer N."/>
            <person name="Luecker S."/>
            <person name="Lage O.M."/>
            <person name="Pohl T."/>
            <person name="Merkel B.J."/>
            <person name="Hornburger P."/>
            <person name="Mueller R.-W."/>
            <person name="Bruemmer F."/>
            <person name="Labrenz M."/>
            <person name="Spormann A.M."/>
            <person name="Op den Camp H."/>
            <person name="Overmann J."/>
            <person name="Amann R."/>
            <person name="Jetten M.S.M."/>
            <person name="Mascher T."/>
            <person name="Medema M.H."/>
            <person name="Devos D.P."/>
            <person name="Kaster A.-K."/>
            <person name="Ovreas L."/>
            <person name="Rohde M."/>
            <person name="Galperin M.Y."/>
            <person name="Jogler C."/>
        </authorList>
    </citation>
    <scope>NUCLEOTIDE SEQUENCE [LARGE SCALE GENOMIC DNA]</scope>
    <source>
        <strain evidence="4 5">I41</strain>
    </source>
</reference>
<dbReference type="EMBL" id="CP036339">
    <property type="protein sequence ID" value="QDT72706.1"/>
    <property type="molecule type" value="Genomic_DNA"/>
</dbReference>
<dbReference type="InterPro" id="IPR017853">
    <property type="entry name" value="GH"/>
</dbReference>
<gene>
    <name evidence="4" type="ORF">I41_18880</name>
</gene>
<feature type="chain" id="PRO_5021978109" description="Glycosyl hydrolase-like 10 domain-containing protein" evidence="2">
    <location>
        <begin position="29"/>
        <end position="562"/>
    </location>
</feature>